<gene>
    <name evidence="2" type="ORF">SAMN04487779_1004243</name>
</gene>
<dbReference type="InterPro" id="IPR011105">
    <property type="entry name" value="Cell_wall_hydrolase_SleB"/>
</dbReference>
<dbReference type="Pfam" id="PF07486">
    <property type="entry name" value="Hydrolase_2"/>
    <property type="match status" value="1"/>
</dbReference>
<evidence type="ECO:0000313" key="3">
    <source>
        <dbReference type="Proteomes" id="UP000198925"/>
    </source>
</evidence>
<sequence length="143" mass="14966">MSCAEILALTLRAEAGTRPVRAIEALAALVVNRARMAAEGTVPRARFAPDARAGAGWAGLLAEVCRAPFLFRCWQPGGLRAEAPADAAMEICRRVARRAQGGALPDPTAGATHWHDGASLPGWAIGQVPTAEIGGLVFYRLPA</sequence>
<name>A0A1G6S430_9PROT</name>
<keyword evidence="3" id="KW-1185">Reference proteome</keyword>
<dbReference type="GO" id="GO:0016787">
    <property type="term" value="F:hydrolase activity"/>
    <property type="evidence" value="ECO:0007669"/>
    <property type="project" value="UniProtKB-KW"/>
</dbReference>
<evidence type="ECO:0000259" key="1">
    <source>
        <dbReference type="Pfam" id="PF07486"/>
    </source>
</evidence>
<proteinExistence type="predicted"/>
<dbReference type="EMBL" id="FMZX01000004">
    <property type="protein sequence ID" value="SDD10945.1"/>
    <property type="molecule type" value="Genomic_DNA"/>
</dbReference>
<keyword evidence="2" id="KW-0378">Hydrolase</keyword>
<accession>A0A1G6S430</accession>
<evidence type="ECO:0000313" key="2">
    <source>
        <dbReference type="EMBL" id="SDD10945.1"/>
    </source>
</evidence>
<feature type="domain" description="Cell wall hydrolase SleB" evidence="1">
    <location>
        <begin position="27"/>
        <end position="139"/>
    </location>
</feature>
<dbReference type="AlphaFoldDB" id="A0A1G6S430"/>
<organism evidence="2 3">
    <name type="scientific">Belnapia rosea</name>
    <dbReference type="NCBI Taxonomy" id="938405"/>
    <lineage>
        <taxon>Bacteria</taxon>
        <taxon>Pseudomonadati</taxon>
        <taxon>Pseudomonadota</taxon>
        <taxon>Alphaproteobacteria</taxon>
        <taxon>Acetobacterales</taxon>
        <taxon>Roseomonadaceae</taxon>
        <taxon>Belnapia</taxon>
    </lineage>
</organism>
<protein>
    <submittedName>
        <fullName evidence="2">Cell Wall Hydrolase</fullName>
    </submittedName>
</protein>
<reference evidence="2 3" key="1">
    <citation type="submission" date="2016-10" db="EMBL/GenBank/DDBJ databases">
        <authorList>
            <person name="de Groot N.N."/>
        </authorList>
    </citation>
    <scope>NUCLEOTIDE SEQUENCE [LARGE SCALE GENOMIC DNA]</scope>
    <source>
        <strain evidence="2 3">CPCC 100156</strain>
    </source>
</reference>
<dbReference type="Proteomes" id="UP000198925">
    <property type="component" value="Unassembled WGS sequence"/>
</dbReference>
<dbReference type="RefSeq" id="WP_090663201.1">
    <property type="nucleotide sequence ID" value="NZ_FMZX01000004.1"/>
</dbReference>
<dbReference type="STRING" id="938405.SAMN02927895_04330"/>